<dbReference type="GO" id="GO:0016787">
    <property type="term" value="F:hydrolase activity"/>
    <property type="evidence" value="ECO:0007669"/>
    <property type="project" value="InterPro"/>
</dbReference>
<dbReference type="InterPro" id="IPR042047">
    <property type="entry name" value="SleB_dom1"/>
</dbReference>
<dbReference type="InterPro" id="IPR011105">
    <property type="entry name" value="Cell_wall_hydrolase_SleB"/>
</dbReference>
<feature type="chain" id="PRO_5012873127" evidence="1">
    <location>
        <begin position="25"/>
        <end position="222"/>
    </location>
</feature>
<evidence type="ECO:0000313" key="4">
    <source>
        <dbReference type="Proteomes" id="UP000201613"/>
    </source>
</evidence>
<evidence type="ECO:0000256" key="1">
    <source>
        <dbReference type="SAM" id="SignalP"/>
    </source>
</evidence>
<keyword evidence="4" id="KW-1185">Reference proteome</keyword>
<evidence type="ECO:0000313" key="3">
    <source>
        <dbReference type="EMBL" id="SMY08662.1"/>
    </source>
</evidence>
<dbReference type="OrthoDB" id="9785345at2"/>
<proteinExistence type="predicted"/>
<dbReference type="Proteomes" id="UP000201613">
    <property type="component" value="Unassembled WGS sequence"/>
</dbReference>
<feature type="signal peptide" evidence="1">
    <location>
        <begin position="1"/>
        <end position="24"/>
    </location>
</feature>
<organism evidence="3 4">
    <name type="scientific">Flavimaricola marinus</name>
    <dbReference type="NCBI Taxonomy" id="1819565"/>
    <lineage>
        <taxon>Bacteria</taxon>
        <taxon>Pseudomonadati</taxon>
        <taxon>Pseudomonadota</taxon>
        <taxon>Alphaproteobacteria</taxon>
        <taxon>Rhodobacterales</taxon>
        <taxon>Paracoccaceae</taxon>
        <taxon>Flavimaricola</taxon>
    </lineage>
</organism>
<evidence type="ECO:0000259" key="2">
    <source>
        <dbReference type="Pfam" id="PF07486"/>
    </source>
</evidence>
<gene>
    <name evidence="3" type="primary">sleB</name>
    <name evidence="3" type="ORF">LOM8899_02817</name>
</gene>
<name>A0A238LGG0_9RHOB</name>
<reference evidence="3 4" key="1">
    <citation type="submission" date="2017-05" db="EMBL/GenBank/DDBJ databases">
        <authorList>
            <person name="Song R."/>
            <person name="Chenine A.L."/>
            <person name="Ruprecht R.M."/>
        </authorList>
    </citation>
    <scope>NUCLEOTIDE SEQUENCE [LARGE SCALE GENOMIC DNA]</scope>
    <source>
        <strain evidence="3 4">CECT 8899</strain>
    </source>
</reference>
<keyword evidence="1" id="KW-0732">Signal</keyword>
<sequence length="222" mass="23647">MIRLMKSVAAAAIALTAATNVAHADEVLASRLGALLGQERQALNIVPSARMAALTSPPPAALRNVPTAPGTIQYDDQFLASLPVAGGGAEWECLAEALYFEARGESVRGLFAVGEVILNRVDSGMYPGSVCGVVHQGTGRRYACQFTYTCDGNSDVIHERAAYNRVGKVARLLIDGADRGLTDGATHYHTRAVSPSWARRFPMTAQIGSHLFYRQGSRTASN</sequence>
<dbReference type="EMBL" id="FXZK01000005">
    <property type="protein sequence ID" value="SMY08662.1"/>
    <property type="molecule type" value="Genomic_DNA"/>
</dbReference>
<dbReference type="Pfam" id="PF07486">
    <property type="entry name" value="Hydrolase_2"/>
    <property type="match status" value="1"/>
</dbReference>
<protein>
    <submittedName>
        <fullName evidence="3">Spore cortex-lytic enzyme</fullName>
    </submittedName>
</protein>
<dbReference type="Gene3D" id="1.10.10.2520">
    <property type="entry name" value="Cell wall hydrolase SleB, domain 1"/>
    <property type="match status" value="1"/>
</dbReference>
<accession>A0A238LGG0</accession>
<feature type="domain" description="Cell wall hydrolase SleB" evidence="2">
    <location>
        <begin position="104"/>
        <end position="213"/>
    </location>
</feature>
<dbReference type="AlphaFoldDB" id="A0A238LGG0"/>